<sequence>MSTDAAAAVRPFDLDAAWCLDERVAVRPERFGALLYHFGTRRLSFLKSPGLLTVVRSLAEHPSARAACAGAGITAPELPRYRSALAALAASRMIRPRSA</sequence>
<evidence type="ECO:0000313" key="1">
    <source>
        <dbReference type="EMBL" id="PFG50428.1"/>
    </source>
</evidence>
<dbReference type="EMBL" id="PDJK01000002">
    <property type="protein sequence ID" value="PFG50428.1"/>
    <property type="molecule type" value="Genomic_DNA"/>
</dbReference>
<name>A0A2A9FH08_9PSEU</name>
<gene>
    <name evidence="1" type="ORF">ATK36_5661</name>
</gene>
<comment type="caution">
    <text evidence="1">The sequence shown here is derived from an EMBL/GenBank/DDBJ whole genome shotgun (WGS) entry which is preliminary data.</text>
</comment>
<dbReference type="AlphaFoldDB" id="A0A2A9FH08"/>
<dbReference type="InterPro" id="IPR023850">
    <property type="entry name" value="MftB"/>
</dbReference>
<evidence type="ECO:0000313" key="2">
    <source>
        <dbReference type="Proteomes" id="UP000243542"/>
    </source>
</evidence>
<accession>A0A2A9FH08</accession>
<organism evidence="1 2">
    <name type="scientific">Amycolatopsis sulphurea</name>
    <dbReference type="NCBI Taxonomy" id="76022"/>
    <lineage>
        <taxon>Bacteria</taxon>
        <taxon>Bacillati</taxon>
        <taxon>Actinomycetota</taxon>
        <taxon>Actinomycetes</taxon>
        <taxon>Pseudonocardiales</taxon>
        <taxon>Pseudonocardiaceae</taxon>
        <taxon>Amycolatopsis</taxon>
    </lineage>
</organism>
<protein>
    <submittedName>
        <fullName evidence="1">Putative mycofactocin binding protein MftB</fullName>
    </submittedName>
</protein>
<keyword evidence="2" id="KW-1185">Reference proteome</keyword>
<reference evidence="1 2" key="1">
    <citation type="submission" date="2017-10" db="EMBL/GenBank/DDBJ databases">
        <title>Sequencing the genomes of 1000 actinobacteria strains.</title>
        <authorList>
            <person name="Klenk H.-P."/>
        </authorList>
    </citation>
    <scope>NUCLEOTIDE SEQUENCE [LARGE SCALE GENOMIC DNA]</scope>
    <source>
        <strain evidence="1 2">DSM 46092</strain>
    </source>
</reference>
<dbReference type="Pfam" id="PF26520">
    <property type="entry name" value="MftB_chaperone"/>
    <property type="match status" value="1"/>
</dbReference>
<dbReference type="Proteomes" id="UP000243542">
    <property type="component" value="Unassembled WGS sequence"/>
</dbReference>
<proteinExistence type="predicted"/>
<dbReference type="NCBIfam" id="TIGR03967">
    <property type="entry name" value="mycofact_MftB"/>
    <property type="match status" value="1"/>
</dbReference>
<dbReference type="RefSeq" id="WP_098514159.1">
    <property type="nucleotide sequence ID" value="NZ_JBIAKZ010000003.1"/>
</dbReference>